<dbReference type="EMBL" id="CP022163">
    <property type="protein sequence ID" value="ATB29106.1"/>
    <property type="molecule type" value="Genomic_DNA"/>
</dbReference>
<evidence type="ECO:0000313" key="1">
    <source>
        <dbReference type="EMBL" id="ATB29106.1"/>
    </source>
</evidence>
<gene>
    <name evidence="1" type="ORF">MEBOL_002555</name>
</gene>
<evidence type="ECO:0000313" key="2">
    <source>
        <dbReference type="Proteomes" id="UP000217289"/>
    </source>
</evidence>
<organism evidence="1 2">
    <name type="scientific">Melittangium boletus DSM 14713</name>
    <dbReference type="NCBI Taxonomy" id="1294270"/>
    <lineage>
        <taxon>Bacteria</taxon>
        <taxon>Pseudomonadati</taxon>
        <taxon>Myxococcota</taxon>
        <taxon>Myxococcia</taxon>
        <taxon>Myxococcales</taxon>
        <taxon>Cystobacterineae</taxon>
        <taxon>Archangiaceae</taxon>
        <taxon>Melittangium</taxon>
    </lineage>
</organism>
<dbReference type="InterPro" id="IPR010282">
    <property type="entry name" value="Uncharacterised_HutD/Ves"/>
</dbReference>
<dbReference type="PANTHER" id="PTHR37943:SF1">
    <property type="entry name" value="PROTEIN VES"/>
    <property type="match status" value="1"/>
</dbReference>
<dbReference type="Pfam" id="PF05962">
    <property type="entry name" value="HutD"/>
    <property type="match status" value="1"/>
</dbReference>
<dbReference type="SUPFAM" id="SSF51182">
    <property type="entry name" value="RmlC-like cupins"/>
    <property type="match status" value="1"/>
</dbReference>
<proteinExistence type="predicted"/>
<sequence length="193" mass="20911">MRRWGPADYRDMPWKNGGGVTRELLRRPHPTRPEGFGVRLSIATVAAAGPFSLFPGVDRHLLLLEGQGMALTRAGASEEVVVAPGQPLFSFPGEDAWDCRLLGGPVRDFNVMVDRALAEASLERVHLEAGARHRLAASPGTQWLYGVSGRVQVAGEVLAEEDILEWDAPGALELVGESEATVLIIRLMPRAGR</sequence>
<dbReference type="PANTHER" id="PTHR37943">
    <property type="entry name" value="PROTEIN VES"/>
    <property type="match status" value="1"/>
</dbReference>
<dbReference type="RefSeq" id="WP_095977722.1">
    <property type="nucleotide sequence ID" value="NZ_CP022163.1"/>
</dbReference>
<accession>A0A250IDS4</accession>
<dbReference type="CDD" id="cd20293">
    <property type="entry name" value="cupin_HutD_N"/>
    <property type="match status" value="1"/>
</dbReference>
<dbReference type="KEGG" id="mbd:MEBOL_002555"/>
<dbReference type="OrthoDB" id="9800082at2"/>
<dbReference type="Gene3D" id="2.60.120.10">
    <property type="entry name" value="Jelly Rolls"/>
    <property type="match status" value="2"/>
</dbReference>
<evidence type="ECO:0008006" key="3">
    <source>
        <dbReference type="Google" id="ProtNLM"/>
    </source>
</evidence>
<name>A0A250IDS4_9BACT</name>
<protein>
    <recommendedName>
        <fullName evidence="3">Histidine utilization protein HutD</fullName>
    </recommendedName>
</protein>
<dbReference type="AlphaFoldDB" id="A0A250IDS4"/>
<dbReference type="InterPro" id="IPR014710">
    <property type="entry name" value="RmlC-like_jellyroll"/>
</dbReference>
<reference evidence="1 2" key="1">
    <citation type="submission" date="2017-06" db="EMBL/GenBank/DDBJ databases">
        <authorList>
            <person name="Kim H.J."/>
            <person name="Triplett B.A."/>
        </authorList>
    </citation>
    <scope>NUCLEOTIDE SEQUENCE [LARGE SCALE GENOMIC DNA]</scope>
    <source>
        <strain evidence="1 2">DSM 14713</strain>
    </source>
</reference>
<dbReference type="Proteomes" id="UP000217289">
    <property type="component" value="Chromosome"/>
</dbReference>
<dbReference type="InterPro" id="IPR011051">
    <property type="entry name" value="RmlC_Cupin_sf"/>
</dbReference>
<keyword evidence="2" id="KW-1185">Reference proteome</keyword>